<evidence type="ECO:0000259" key="7">
    <source>
        <dbReference type="Pfam" id="PF17917"/>
    </source>
</evidence>
<dbReference type="GO" id="GO:0004519">
    <property type="term" value="F:endonuclease activity"/>
    <property type="evidence" value="ECO:0007669"/>
    <property type="project" value="UniProtKB-KW"/>
</dbReference>
<evidence type="ECO:0000256" key="3">
    <source>
        <dbReference type="ARBA" id="ARBA00022722"/>
    </source>
</evidence>
<protein>
    <recommendedName>
        <fullName evidence="7">Reverse transcriptase RNase H-like domain-containing protein</fullName>
    </recommendedName>
</protein>
<evidence type="ECO:0000256" key="6">
    <source>
        <dbReference type="ARBA" id="ARBA00022918"/>
    </source>
</evidence>
<dbReference type="SUPFAM" id="SSF56672">
    <property type="entry name" value="DNA/RNA polymerases"/>
    <property type="match status" value="1"/>
</dbReference>
<dbReference type="Proteomes" id="UP001234989">
    <property type="component" value="Chromosome 4"/>
</dbReference>
<dbReference type="Pfam" id="PF17917">
    <property type="entry name" value="RT_RNaseH"/>
    <property type="match status" value="1"/>
</dbReference>
<keyword evidence="2" id="KW-0548">Nucleotidyltransferase</keyword>
<keyword evidence="9" id="KW-1185">Reference proteome</keyword>
<reference evidence="8" key="1">
    <citation type="submission" date="2023-08" db="EMBL/GenBank/DDBJ databases">
        <title>A de novo genome assembly of Solanum verrucosum Schlechtendal, a Mexican diploid species geographically isolated from the other diploid A-genome species in potato relatives.</title>
        <authorList>
            <person name="Hosaka K."/>
        </authorList>
    </citation>
    <scope>NUCLEOTIDE SEQUENCE</scope>
    <source>
        <tissue evidence="8">Young leaves</tissue>
    </source>
</reference>
<dbReference type="AlphaFoldDB" id="A0AAF0TLV1"/>
<feature type="domain" description="Reverse transcriptase RNase H-like" evidence="7">
    <location>
        <begin position="1"/>
        <end position="48"/>
    </location>
</feature>
<proteinExistence type="predicted"/>
<evidence type="ECO:0000313" key="9">
    <source>
        <dbReference type="Proteomes" id="UP001234989"/>
    </source>
</evidence>
<keyword evidence="1" id="KW-0808">Transferase</keyword>
<dbReference type="InterPro" id="IPR041373">
    <property type="entry name" value="RT_RNaseH"/>
</dbReference>
<dbReference type="InterPro" id="IPR043502">
    <property type="entry name" value="DNA/RNA_pol_sf"/>
</dbReference>
<evidence type="ECO:0000256" key="1">
    <source>
        <dbReference type="ARBA" id="ARBA00022679"/>
    </source>
</evidence>
<name>A0AAF0TLV1_SOLVR</name>
<evidence type="ECO:0000256" key="5">
    <source>
        <dbReference type="ARBA" id="ARBA00022801"/>
    </source>
</evidence>
<keyword evidence="5" id="KW-0378">Hydrolase</keyword>
<keyword evidence="4" id="KW-0255">Endonuclease</keyword>
<accession>A0AAF0TLV1</accession>
<sequence length="149" mass="17703">MFALMIWRHYLYGIHIDVFIDHKSLQYVFTQKELNLRQRRWLEFFKDYDMNVLYHLAEVKETQDSDPILLQLKGAILQQRVEVFSQGGDENQQNQVNHERFTNHEPDRGPSTCPWTHTSPEVVDHGTLHRPWTTTRTVVAFVKSIQNIP</sequence>
<keyword evidence="3" id="KW-0540">Nuclease</keyword>
<dbReference type="EMBL" id="CP133615">
    <property type="protein sequence ID" value="WMV24396.1"/>
    <property type="molecule type" value="Genomic_DNA"/>
</dbReference>
<evidence type="ECO:0000313" key="8">
    <source>
        <dbReference type="EMBL" id="WMV24396.1"/>
    </source>
</evidence>
<dbReference type="GO" id="GO:0003964">
    <property type="term" value="F:RNA-directed DNA polymerase activity"/>
    <property type="evidence" value="ECO:0007669"/>
    <property type="project" value="UniProtKB-KW"/>
</dbReference>
<keyword evidence="6" id="KW-0695">RNA-directed DNA polymerase</keyword>
<dbReference type="GO" id="GO:0016787">
    <property type="term" value="F:hydrolase activity"/>
    <property type="evidence" value="ECO:0007669"/>
    <property type="project" value="UniProtKB-KW"/>
</dbReference>
<gene>
    <name evidence="8" type="ORF">MTR67_017781</name>
</gene>
<evidence type="ECO:0000256" key="4">
    <source>
        <dbReference type="ARBA" id="ARBA00022759"/>
    </source>
</evidence>
<evidence type="ECO:0000256" key="2">
    <source>
        <dbReference type="ARBA" id="ARBA00022695"/>
    </source>
</evidence>
<organism evidence="8 9">
    <name type="scientific">Solanum verrucosum</name>
    <dbReference type="NCBI Taxonomy" id="315347"/>
    <lineage>
        <taxon>Eukaryota</taxon>
        <taxon>Viridiplantae</taxon>
        <taxon>Streptophyta</taxon>
        <taxon>Embryophyta</taxon>
        <taxon>Tracheophyta</taxon>
        <taxon>Spermatophyta</taxon>
        <taxon>Magnoliopsida</taxon>
        <taxon>eudicotyledons</taxon>
        <taxon>Gunneridae</taxon>
        <taxon>Pentapetalae</taxon>
        <taxon>asterids</taxon>
        <taxon>lamiids</taxon>
        <taxon>Solanales</taxon>
        <taxon>Solanaceae</taxon>
        <taxon>Solanoideae</taxon>
        <taxon>Solaneae</taxon>
        <taxon>Solanum</taxon>
    </lineage>
</organism>